<keyword evidence="3" id="KW-0503">Monooxygenase</keyword>
<dbReference type="InterPro" id="IPR050121">
    <property type="entry name" value="Cytochrome_P450_monoxygenase"/>
</dbReference>
<dbReference type="Proteomes" id="UP001501822">
    <property type="component" value="Unassembled WGS sequence"/>
</dbReference>
<comment type="cofactor">
    <cofactor evidence="1">
        <name>heme</name>
        <dbReference type="ChEBI" id="CHEBI:30413"/>
    </cofactor>
</comment>
<dbReference type="InterPro" id="IPR036396">
    <property type="entry name" value="Cyt_P450_sf"/>
</dbReference>
<dbReference type="PROSITE" id="PS00086">
    <property type="entry name" value="CYTOCHROME_P450"/>
    <property type="match status" value="1"/>
</dbReference>
<keyword evidence="5" id="KW-1185">Reference proteome</keyword>
<dbReference type="PANTHER" id="PTHR24305:SF166">
    <property type="entry name" value="CYTOCHROME P450 12A4, MITOCHONDRIAL-RELATED"/>
    <property type="match status" value="1"/>
</dbReference>
<dbReference type="SUPFAM" id="SSF48264">
    <property type="entry name" value="Cytochrome P450"/>
    <property type="match status" value="1"/>
</dbReference>
<evidence type="ECO:0000256" key="2">
    <source>
        <dbReference type="ARBA" id="ARBA00010617"/>
    </source>
</evidence>
<evidence type="ECO:0000256" key="3">
    <source>
        <dbReference type="RuleBase" id="RU000461"/>
    </source>
</evidence>
<dbReference type="PRINTS" id="PR00385">
    <property type="entry name" value="P450"/>
</dbReference>
<organism evidence="4 5">
    <name type="scientific">Actinoallomurus spadix</name>
    <dbReference type="NCBI Taxonomy" id="79912"/>
    <lineage>
        <taxon>Bacteria</taxon>
        <taxon>Bacillati</taxon>
        <taxon>Actinomycetota</taxon>
        <taxon>Actinomycetes</taxon>
        <taxon>Streptosporangiales</taxon>
        <taxon>Thermomonosporaceae</taxon>
        <taxon>Actinoallomurus</taxon>
    </lineage>
</organism>
<keyword evidence="3" id="KW-0408">Iron</keyword>
<evidence type="ECO:0000313" key="4">
    <source>
        <dbReference type="EMBL" id="GAA0319052.1"/>
    </source>
</evidence>
<accession>A0ABN0VWG8</accession>
<dbReference type="Gene3D" id="1.10.630.10">
    <property type="entry name" value="Cytochrome P450"/>
    <property type="match status" value="1"/>
</dbReference>
<keyword evidence="3" id="KW-0560">Oxidoreductase</keyword>
<reference evidence="4 5" key="1">
    <citation type="journal article" date="2019" name="Int. J. Syst. Evol. Microbiol.">
        <title>The Global Catalogue of Microorganisms (GCM) 10K type strain sequencing project: providing services to taxonomists for standard genome sequencing and annotation.</title>
        <authorList>
            <consortium name="The Broad Institute Genomics Platform"/>
            <consortium name="The Broad Institute Genome Sequencing Center for Infectious Disease"/>
            <person name="Wu L."/>
            <person name="Ma J."/>
        </authorList>
    </citation>
    <scope>NUCLEOTIDE SEQUENCE [LARGE SCALE GENOMIC DNA]</scope>
    <source>
        <strain evidence="4 5">JCM 3146</strain>
    </source>
</reference>
<keyword evidence="3" id="KW-0479">Metal-binding</keyword>
<comment type="similarity">
    <text evidence="2 3">Belongs to the cytochrome P450 family.</text>
</comment>
<dbReference type="InterPro" id="IPR001128">
    <property type="entry name" value="Cyt_P450"/>
</dbReference>
<dbReference type="RefSeq" id="WP_252800154.1">
    <property type="nucleotide sequence ID" value="NZ_BAAABM010000007.1"/>
</dbReference>
<dbReference type="PANTHER" id="PTHR24305">
    <property type="entry name" value="CYTOCHROME P450"/>
    <property type="match status" value="1"/>
</dbReference>
<comment type="caution">
    <text evidence="4">The sequence shown here is derived from an EMBL/GenBank/DDBJ whole genome shotgun (WGS) entry which is preliminary data.</text>
</comment>
<name>A0ABN0VWG8_9ACTN</name>
<evidence type="ECO:0000313" key="5">
    <source>
        <dbReference type="Proteomes" id="UP001501822"/>
    </source>
</evidence>
<dbReference type="Pfam" id="PF00067">
    <property type="entry name" value="p450"/>
    <property type="match status" value="1"/>
</dbReference>
<keyword evidence="3" id="KW-0349">Heme</keyword>
<protein>
    <submittedName>
        <fullName evidence="4">Cytochrome P450</fullName>
    </submittedName>
</protein>
<dbReference type="CDD" id="cd00302">
    <property type="entry name" value="cytochrome_P450"/>
    <property type="match status" value="1"/>
</dbReference>
<sequence length="422" mass="47129">MTVDVSKTTRNIDEIPALDLDRADAVHSYKNDRLGFFYETARRYGPVVRLWPGAILVTGPEEVHAVLRNTNRTYFLDRDLRRRRSTATPGSAQLDAWMSTRRTAIVGMTAEMLEDHARWLTGTAGKLSERLRRRRRVDDLMATFAEVTSASVARFCFGTRDASAVPETAQAMLEALFPIIASPYEFPAWVKPIQQREWRASRRLKRMHATLLSTAKSDGEGGLVDVLYRGGLDDAAVVDALTSILLAAHGIPAAATAWALVELARHQEQQETARAAADRWRSGEPEPPELGWAVDETLRLWPASWVVERVVGEGAACGSWTLPPGSRVVIPFWVTHRVAGCYPEPERFDLHRWEHFSPPPGAYVPFGAGPRRCLGARFARTEVITMIAVLLQRLRFRVDGDVRTDARATLTPIGCELLVDPR</sequence>
<dbReference type="InterPro" id="IPR002401">
    <property type="entry name" value="Cyt_P450_E_grp-I"/>
</dbReference>
<proteinExistence type="inferred from homology"/>
<evidence type="ECO:0000256" key="1">
    <source>
        <dbReference type="ARBA" id="ARBA00001971"/>
    </source>
</evidence>
<dbReference type="EMBL" id="BAAABM010000007">
    <property type="protein sequence ID" value="GAA0319052.1"/>
    <property type="molecule type" value="Genomic_DNA"/>
</dbReference>
<dbReference type="PRINTS" id="PR00463">
    <property type="entry name" value="EP450I"/>
</dbReference>
<gene>
    <name evidence="4" type="ORF">GCM10010151_06020</name>
</gene>
<dbReference type="InterPro" id="IPR017972">
    <property type="entry name" value="Cyt_P450_CS"/>
</dbReference>